<protein>
    <recommendedName>
        <fullName evidence="5">CCHC-type domain-containing protein</fullName>
    </recommendedName>
</protein>
<keyword evidence="1" id="KW-0862">Zinc</keyword>
<dbReference type="Pfam" id="PF22936">
    <property type="entry name" value="Pol_BBD"/>
    <property type="match status" value="1"/>
</dbReference>
<feature type="region of interest" description="Disordered" evidence="3">
    <location>
        <begin position="309"/>
        <end position="343"/>
    </location>
</feature>
<dbReference type="AlphaFoldDB" id="A0A6L2MTT7"/>
<dbReference type="Pfam" id="PF00098">
    <property type="entry name" value="zf-CCHC"/>
    <property type="match status" value="2"/>
</dbReference>
<dbReference type="PANTHER" id="PTHR11439">
    <property type="entry name" value="GAG-POL-RELATED RETROTRANSPOSON"/>
    <property type="match status" value="1"/>
</dbReference>
<evidence type="ECO:0000256" key="4">
    <source>
        <dbReference type="SAM" id="SignalP"/>
    </source>
</evidence>
<dbReference type="InterPro" id="IPR054722">
    <property type="entry name" value="PolX-like_BBD"/>
</dbReference>
<accession>A0A6L2MTT7</accession>
<dbReference type="Gene3D" id="4.10.60.10">
    <property type="entry name" value="Zinc finger, CCHC-type"/>
    <property type="match status" value="2"/>
</dbReference>
<evidence type="ECO:0000256" key="3">
    <source>
        <dbReference type="SAM" id="MobiDB-lite"/>
    </source>
</evidence>
<feature type="domain" description="CCHC-type" evidence="5">
    <location>
        <begin position="364"/>
        <end position="379"/>
    </location>
</feature>
<evidence type="ECO:0000313" key="6">
    <source>
        <dbReference type="EMBL" id="GEU76717.1"/>
    </source>
</evidence>
<keyword evidence="4" id="KW-0732">Signal</keyword>
<dbReference type="CDD" id="cd09272">
    <property type="entry name" value="RNase_HI_RT_Ty1"/>
    <property type="match status" value="1"/>
</dbReference>
<dbReference type="SUPFAM" id="SSF57756">
    <property type="entry name" value="Retrovirus zinc finger-like domains"/>
    <property type="match status" value="2"/>
</dbReference>
<evidence type="ECO:0000256" key="1">
    <source>
        <dbReference type="PROSITE-ProRule" id="PRU00047"/>
    </source>
</evidence>
<dbReference type="Pfam" id="PF14223">
    <property type="entry name" value="Retrotran_gag_2"/>
    <property type="match status" value="1"/>
</dbReference>
<feature type="coiled-coil region" evidence="2">
    <location>
        <begin position="528"/>
        <end position="569"/>
    </location>
</feature>
<evidence type="ECO:0000259" key="5">
    <source>
        <dbReference type="PROSITE" id="PS50158"/>
    </source>
</evidence>
<reference evidence="6" key="1">
    <citation type="journal article" date="2019" name="Sci. Rep.">
        <title>Draft genome of Tanacetum cinerariifolium, the natural source of mosquito coil.</title>
        <authorList>
            <person name="Yamashiro T."/>
            <person name="Shiraishi A."/>
            <person name="Satake H."/>
            <person name="Nakayama K."/>
        </authorList>
    </citation>
    <scope>NUCLEOTIDE SEQUENCE</scope>
</reference>
<dbReference type="InterPro" id="IPR036875">
    <property type="entry name" value="Znf_CCHC_sf"/>
</dbReference>
<keyword evidence="2" id="KW-0175">Coiled coil</keyword>
<dbReference type="SMART" id="SM00343">
    <property type="entry name" value="ZnF_C2HC"/>
    <property type="match status" value="2"/>
</dbReference>
<name>A0A6L2MTT7_TANCI</name>
<feature type="signal peptide" evidence="4">
    <location>
        <begin position="1"/>
        <end position="20"/>
    </location>
</feature>
<evidence type="ECO:0000256" key="2">
    <source>
        <dbReference type="SAM" id="Coils"/>
    </source>
</evidence>
<proteinExistence type="predicted"/>
<dbReference type="EMBL" id="BKCJ010007332">
    <property type="protein sequence ID" value="GEU76717.1"/>
    <property type="molecule type" value="Genomic_DNA"/>
</dbReference>
<dbReference type="PANTHER" id="PTHR11439:SF486">
    <property type="entry name" value="RLK (RECEPTOR-LIKE KINASE) PROTEIN, PUTATIVE-RELATED"/>
    <property type="match status" value="1"/>
</dbReference>
<sequence length="892" mass="101988">MPLLTMMVLLPFCICDYAVTLCLWNVNVVNSDLGGAAWYHVCSHHVFDAALFISEVGWLRRFQENKGEDRDKMWYSITKGPYVRPTIDDLDDPRNEILKPISKMIEANRKHYTNDVRVMNYLLQAIPNDIYNSVDACKDGQKMWERIQRLMYGSEKNKSVIHSRLMNEFDKFEAKEGESLDSVYERLSTLVNVMYRNDVRPIKVKKAPKNHDPLTLIAHWSQSHASPSYSHSPQPYYVTHPSSVIDSEEDYQRELQGDAHEDKLTIAMMLLARAITHKFYTLTNNRLCTSSNTRNQVVINDGRVDIQTKNDGFGGNGNRNAGRQNRNQAANAGNGQVQQIDESNEIVQRVPRSKSNPERANVQCYNCNARDHYAHDCPKPKVGDAKYFREQMLLVMKDEDGGILNDEENDSMLDNAYEYEILEELTATIIMMARIQLADDNAETKPKYDAEVVSEVYALHINFISSMISKGVHEHTNHEKLKTVINTSDDDQIDCNIIFDDPYVQNNGRTISHDSNALGQFFDIKFMAYNVQREAENQQRLNIELKRQNELLQKKLETCKERVTTIEESKDLTSLSLDELIRNLNVQKMIIKKDYEIVKAKGETKSLALKAKKESSDEECLTSKSEDEEYVMAVRDLKKFFKIRGDRKCFRCGDTNHLIRECPKPPKDKNQRAFVGGSWSDSGEKDDKKVKDETCLVAQASNEICLGVDLEPNKWIKDRGCSKHMTGNQKLFSSYKTYNEGNVIFGSNLRGNIIDKESKPMKTPMSSDTKLMKDEECESVDSTKYRGTIGLWYSSGTEIEIIVYADSDHARSYVDRKSTSGICTFVGCCLTSWFLKKQSVLAISTTKAEYKGHISIEKVPSVNNIADILTKSLKRESFNYLRLGLGMMEHIP</sequence>
<feature type="region of interest" description="Disordered" evidence="3">
    <location>
        <begin position="663"/>
        <end position="686"/>
    </location>
</feature>
<dbReference type="InterPro" id="IPR001878">
    <property type="entry name" value="Znf_CCHC"/>
</dbReference>
<feature type="domain" description="CCHC-type" evidence="5">
    <location>
        <begin position="647"/>
        <end position="664"/>
    </location>
</feature>
<comment type="caution">
    <text evidence="6">The sequence shown here is derived from an EMBL/GenBank/DDBJ whole genome shotgun (WGS) entry which is preliminary data.</text>
</comment>
<gene>
    <name evidence="6" type="ORF">Tci_048695</name>
</gene>
<keyword evidence="1" id="KW-0863">Zinc-finger</keyword>
<keyword evidence="1" id="KW-0479">Metal-binding</keyword>
<feature type="chain" id="PRO_5027036143" description="CCHC-type domain-containing protein" evidence="4">
    <location>
        <begin position="21"/>
        <end position="892"/>
    </location>
</feature>
<dbReference type="GO" id="GO:0008270">
    <property type="term" value="F:zinc ion binding"/>
    <property type="evidence" value="ECO:0007669"/>
    <property type="project" value="UniProtKB-KW"/>
</dbReference>
<dbReference type="PROSITE" id="PS50158">
    <property type="entry name" value="ZF_CCHC"/>
    <property type="match status" value="2"/>
</dbReference>
<feature type="compositionally biased region" description="Low complexity" evidence="3">
    <location>
        <begin position="318"/>
        <end position="336"/>
    </location>
</feature>
<organism evidence="6">
    <name type="scientific">Tanacetum cinerariifolium</name>
    <name type="common">Dalmatian daisy</name>
    <name type="synonym">Chrysanthemum cinerariifolium</name>
    <dbReference type="NCBI Taxonomy" id="118510"/>
    <lineage>
        <taxon>Eukaryota</taxon>
        <taxon>Viridiplantae</taxon>
        <taxon>Streptophyta</taxon>
        <taxon>Embryophyta</taxon>
        <taxon>Tracheophyta</taxon>
        <taxon>Spermatophyta</taxon>
        <taxon>Magnoliopsida</taxon>
        <taxon>eudicotyledons</taxon>
        <taxon>Gunneridae</taxon>
        <taxon>Pentapetalae</taxon>
        <taxon>asterids</taxon>
        <taxon>campanulids</taxon>
        <taxon>Asterales</taxon>
        <taxon>Asteraceae</taxon>
        <taxon>Asteroideae</taxon>
        <taxon>Anthemideae</taxon>
        <taxon>Anthemidinae</taxon>
        <taxon>Tanacetum</taxon>
    </lineage>
</organism>
<dbReference type="GO" id="GO:0003676">
    <property type="term" value="F:nucleic acid binding"/>
    <property type="evidence" value="ECO:0007669"/>
    <property type="project" value="InterPro"/>
</dbReference>